<reference evidence="2 3" key="1">
    <citation type="submission" date="2015-01" db="EMBL/GenBank/DDBJ databases">
        <title>Evolution of Trichinella species and genotypes.</title>
        <authorList>
            <person name="Korhonen P.K."/>
            <person name="Edoardo P."/>
            <person name="Giuseppe L.R."/>
            <person name="Gasser R.B."/>
        </authorList>
    </citation>
    <scope>NUCLEOTIDE SEQUENCE [LARGE SCALE GENOMIC DNA]</scope>
    <source>
        <strain evidence="2">ISS120</strain>
    </source>
</reference>
<feature type="compositionally biased region" description="Polar residues" evidence="1">
    <location>
        <begin position="45"/>
        <end position="56"/>
    </location>
</feature>
<dbReference type="EMBL" id="JYDI01000336">
    <property type="protein sequence ID" value="KRY45705.1"/>
    <property type="molecule type" value="Genomic_DNA"/>
</dbReference>
<evidence type="ECO:0000313" key="3">
    <source>
        <dbReference type="Proteomes" id="UP000054653"/>
    </source>
</evidence>
<dbReference type="AlphaFoldDB" id="A0A0V1C8S5"/>
<dbReference type="Proteomes" id="UP000054653">
    <property type="component" value="Unassembled WGS sequence"/>
</dbReference>
<dbReference type="OMA" id="MECRNNM"/>
<proteinExistence type="predicted"/>
<gene>
    <name evidence="2" type="ORF">T03_3831</name>
</gene>
<sequence length="95" mass="10366">MECRNNMAQRDPGDGVRWSAANGRTSQAINSASKIQAPNHPAKQSPGNRTADQGPSRQADACWCQSNIGSHQNKILDNQSQKRSKEDNPFMPGMS</sequence>
<evidence type="ECO:0000313" key="2">
    <source>
        <dbReference type="EMBL" id="KRY45705.1"/>
    </source>
</evidence>
<comment type="caution">
    <text evidence="2">The sequence shown here is derived from an EMBL/GenBank/DDBJ whole genome shotgun (WGS) entry which is preliminary data.</text>
</comment>
<name>A0A0V1C8S5_TRIBR</name>
<accession>A0A0V1C8S5</accession>
<feature type="compositionally biased region" description="Polar residues" evidence="1">
    <location>
        <begin position="22"/>
        <end position="36"/>
    </location>
</feature>
<evidence type="ECO:0000256" key="1">
    <source>
        <dbReference type="SAM" id="MobiDB-lite"/>
    </source>
</evidence>
<feature type="compositionally biased region" description="Polar residues" evidence="1">
    <location>
        <begin position="64"/>
        <end position="81"/>
    </location>
</feature>
<protein>
    <submittedName>
        <fullName evidence="2">Uncharacterized protein</fullName>
    </submittedName>
</protein>
<dbReference type="STRING" id="45882.A0A0V1C8S5"/>
<organism evidence="2 3">
    <name type="scientific">Trichinella britovi</name>
    <name type="common">Parasitic roundworm</name>
    <dbReference type="NCBI Taxonomy" id="45882"/>
    <lineage>
        <taxon>Eukaryota</taxon>
        <taxon>Metazoa</taxon>
        <taxon>Ecdysozoa</taxon>
        <taxon>Nematoda</taxon>
        <taxon>Enoplea</taxon>
        <taxon>Dorylaimia</taxon>
        <taxon>Trichinellida</taxon>
        <taxon>Trichinellidae</taxon>
        <taxon>Trichinella</taxon>
    </lineage>
</organism>
<keyword evidence="3" id="KW-1185">Reference proteome</keyword>
<feature type="region of interest" description="Disordered" evidence="1">
    <location>
        <begin position="1"/>
        <end position="95"/>
    </location>
</feature>